<feature type="compositionally biased region" description="Low complexity" evidence="3">
    <location>
        <begin position="26"/>
        <end position="38"/>
    </location>
</feature>
<dbReference type="EMBL" id="MU864350">
    <property type="protein sequence ID" value="KAK4193948.1"/>
    <property type="molecule type" value="Genomic_DNA"/>
</dbReference>
<sequence length="316" mass="34647">MHPPLLRRLPALLRPLQASIPSRRNLTTTTTLQTESQQQPPPPDPPTEPSEPHLKPPTTESPLFYPPSTSPHTSLPSFLSHASRVGLDPSSTVYVGTHFEYTAITSLSRLRFSLQRVGGRSDFGIDLLGTWSLPARDPLRVLVQCKVARTKVMAGPRFIRELEGAFAGAPAGWRGKGVIGVLVTEQVATKGIRDAIGRSKWPMVFVTCSRAGIVTQFLWNRAAAEEGLLDLAVGVRYNFVEGEEVKEVVLTWKGKSIPPAKEEKEKGQKTRSKGIPSAAEEEGKGVKVEEVAPLAEEEGKKERKPRGRPKKIKSDD</sequence>
<keyword evidence="2" id="KW-0496">Mitochondrion</keyword>
<dbReference type="PANTHER" id="PTHR28133">
    <property type="entry name" value="REQUIRED FOR RESPIRATORY GROWTH PROTEIN 7, MITOCHONDRIAL"/>
    <property type="match status" value="1"/>
</dbReference>
<keyword evidence="5" id="KW-1185">Reference proteome</keyword>
<feature type="region of interest" description="Disordered" evidence="3">
    <location>
        <begin position="16"/>
        <end position="70"/>
    </location>
</feature>
<gene>
    <name evidence="4" type="ORF">QBC35DRAFT_10524</name>
</gene>
<evidence type="ECO:0000256" key="3">
    <source>
        <dbReference type="SAM" id="MobiDB-lite"/>
    </source>
</evidence>
<evidence type="ECO:0000256" key="1">
    <source>
        <dbReference type="ARBA" id="ARBA00004173"/>
    </source>
</evidence>
<evidence type="ECO:0000313" key="4">
    <source>
        <dbReference type="EMBL" id="KAK4193948.1"/>
    </source>
</evidence>
<evidence type="ECO:0000313" key="5">
    <source>
        <dbReference type="Proteomes" id="UP001302126"/>
    </source>
</evidence>
<comment type="subcellular location">
    <subcellularLocation>
        <location evidence="1">Mitochondrion</location>
    </subcellularLocation>
</comment>
<proteinExistence type="predicted"/>
<feature type="compositionally biased region" description="Basic residues" evidence="3">
    <location>
        <begin position="302"/>
        <end position="316"/>
    </location>
</feature>
<comment type="caution">
    <text evidence="4">The sequence shown here is derived from an EMBL/GenBank/DDBJ whole genome shotgun (WGS) entry which is preliminary data.</text>
</comment>
<reference evidence="4" key="1">
    <citation type="journal article" date="2023" name="Mol. Phylogenet. Evol.">
        <title>Genome-scale phylogeny and comparative genomics of the fungal order Sordariales.</title>
        <authorList>
            <person name="Hensen N."/>
            <person name="Bonometti L."/>
            <person name="Westerberg I."/>
            <person name="Brannstrom I.O."/>
            <person name="Guillou S."/>
            <person name="Cros-Aarteil S."/>
            <person name="Calhoun S."/>
            <person name="Haridas S."/>
            <person name="Kuo A."/>
            <person name="Mondo S."/>
            <person name="Pangilinan J."/>
            <person name="Riley R."/>
            <person name="LaButti K."/>
            <person name="Andreopoulos B."/>
            <person name="Lipzen A."/>
            <person name="Chen C."/>
            <person name="Yan M."/>
            <person name="Daum C."/>
            <person name="Ng V."/>
            <person name="Clum A."/>
            <person name="Steindorff A."/>
            <person name="Ohm R.A."/>
            <person name="Martin F."/>
            <person name="Silar P."/>
            <person name="Natvig D.O."/>
            <person name="Lalanne C."/>
            <person name="Gautier V."/>
            <person name="Ament-Velasquez S.L."/>
            <person name="Kruys A."/>
            <person name="Hutchinson M.I."/>
            <person name="Powell A.J."/>
            <person name="Barry K."/>
            <person name="Miller A.N."/>
            <person name="Grigoriev I.V."/>
            <person name="Debuchy R."/>
            <person name="Gladieux P."/>
            <person name="Hiltunen Thoren M."/>
            <person name="Johannesson H."/>
        </authorList>
    </citation>
    <scope>NUCLEOTIDE SEQUENCE</scope>
    <source>
        <strain evidence="4">PSN309</strain>
    </source>
</reference>
<reference evidence="4" key="2">
    <citation type="submission" date="2023-05" db="EMBL/GenBank/DDBJ databases">
        <authorList>
            <consortium name="Lawrence Berkeley National Laboratory"/>
            <person name="Steindorff A."/>
            <person name="Hensen N."/>
            <person name="Bonometti L."/>
            <person name="Westerberg I."/>
            <person name="Brannstrom I.O."/>
            <person name="Guillou S."/>
            <person name="Cros-Aarteil S."/>
            <person name="Calhoun S."/>
            <person name="Haridas S."/>
            <person name="Kuo A."/>
            <person name="Mondo S."/>
            <person name="Pangilinan J."/>
            <person name="Riley R."/>
            <person name="Labutti K."/>
            <person name="Andreopoulos B."/>
            <person name="Lipzen A."/>
            <person name="Chen C."/>
            <person name="Yanf M."/>
            <person name="Daum C."/>
            <person name="Ng V."/>
            <person name="Clum A."/>
            <person name="Ohm R."/>
            <person name="Martin F."/>
            <person name="Silar P."/>
            <person name="Natvig D."/>
            <person name="Lalanne C."/>
            <person name="Gautier V."/>
            <person name="Ament-Velasquez S.L."/>
            <person name="Kruys A."/>
            <person name="Hutchinson M.I."/>
            <person name="Powell A.J."/>
            <person name="Barry K."/>
            <person name="Miller A.N."/>
            <person name="Grigoriev I.V."/>
            <person name="Debuchy R."/>
            <person name="Gladieux P."/>
            <person name="Thoren M.H."/>
            <person name="Johannesson H."/>
        </authorList>
    </citation>
    <scope>NUCLEOTIDE SEQUENCE</scope>
    <source>
        <strain evidence="4">PSN309</strain>
    </source>
</reference>
<dbReference type="AlphaFoldDB" id="A0AAN6X5U3"/>
<dbReference type="PANTHER" id="PTHR28133:SF1">
    <property type="entry name" value="REQUIRED FOR RESPIRATORY GROWTH PROTEIN 7, MITOCHONDRIAL"/>
    <property type="match status" value="1"/>
</dbReference>
<evidence type="ECO:0000256" key="2">
    <source>
        <dbReference type="ARBA" id="ARBA00023128"/>
    </source>
</evidence>
<protein>
    <recommendedName>
        <fullName evidence="6">Required for respiratory growth protein 7, mitochondrial</fullName>
    </recommendedName>
</protein>
<organism evidence="4 5">
    <name type="scientific">Podospora australis</name>
    <dbReference type="NCBI Taxonomy" id="1536484"/>
    <lineage>
        <taxon>Eukaryota</taxon>
        <taxon>Fungi</taxon>
        <taxon>Dikarya</taxon>
        <taxon>Ascomycota</taxon>
        <taxon>Pezizomycotina</taxon>
        <taxon>Sordariomycetes</taxon>
        <taxon>Sordariomycetidae</taxon>
        <taxon>Sordariales</taxon>
        <taxon>Podosporaceae</taxon>
        <taxon>Podospora</taxon>
    </lineage>
</organism>
<feature type="compositionally biased region" description="Basic and acidic residues" evidence="3">
    <location>
        <begin position="281"/>
        <end position="290"/>
    </location>
</feature>
<feature type="compositionally biased region" description="Pro residues" evidence="3">
    <location>
        <begin position="39"/>
        <end position="49"/>
    </location>
</feature>
<dbReference type="InterPro" id="IPR018828">
    <property type="entry name" value="RRG7"/>
</dbReference>
<evidence type="ECO:0008006" key="6">
    <source>
        <dbReference type="Google" id="ProtNLM"/>
    </source>
</evidence>
<dbReference type="Proteomes" id="UP001302126">
    <property type="component" value="Unassembled WGS sequence"/>
</dbReference>
<dbReference type="GO" id="GO:0005739">
    <property type="term" value="C:mitochondrion"/>
    <property type="evidence" value="ECO:0007669"/>
    <property type="project" value="UniProtKB-SubCell"/>
</dbReference>
<feature type="region of interest" description="Disordered" evidence="3">
    <location>
        <begin position="258"/>
        <end position="316"/>
    </location>
</feature>
<name>A0AAN6X5U3_9PEZI</name>
<dbReference type="Pfam" id="PF10356">
    <property type="entry name" value="RRG7"/>
    <property type="match status" value="2"/>
</dbReference>
<accession>A0AAN6X5U3</accession>